<dbReference type="Proteomes" id="UP000812013">
    <property type="component" value="Unassembled WGS sequence"/>
</dbReference>
<evidence type="ECO:0008006" key="4">
    <source>
        <dbReference type="Google" id="ProtNLM"/>
    </source>
</evidence>
<reference evidence="2 3" key="1">
    <citation type="submission" date="2019-12" db="EMBL/GenBank/DDBJ databases">
        <title>Genome sequence of Streptomyces bambusae.</title>
        <authorList>
            <person name="Bansal K."/>
            <person name="Choksket S."/>
            <person name="Korpole S."/>
            <person name="Patil P.B."/>
        </authorList>
    </citation>
    <scope>NUCLEOTIDE SEQUENCE [LARGE SCALE GENOMIC DNA]</scope>
    <source>
        <strain evidence="2 3">SK60</strain>
    </source>
</reference>
<dbReference type="EMBL" id="WTFF01000001">
    <property type="protein sequence ID" value="MBW5480381.1"/>
    <property type="molecule type" value="Genomic_DNA"/>
</dbReference>
<comment type="caution">
    <text evidence="2">The sequence shown here is derived from an EMBL/GenBank/DDBJ whole genome shotgun (WGS) entry which is preliminary data.</text>
</comment>
<evidence type="ECO:0000313" key="2">
    <source>
        <dbReference type="EMBL" id="MBW5480381.1"/>
    </source>
</evidence>
<feature type="region of interest" description="Disordered" evidence="1">
    <location>
        <begin position="80"/>
        <end position="107"/>
    </location>
</feature>
<gene>
    <name evidence="2" type="ORF">GPJ59_00320</name>
</gene>
<organism evidence="2 3">
    <name type="scientific">Streptomyces bambusae</name>
    <dbReference type="NCBI Taxonomy" id="1550616"/>
    <lineage>
        <taxon>Bacteria</taxon>
        <taxon>Bacillati</taxon>
        <taxon>Actinomycetota</taxon>
        <taxon>Actinomycetes</taxon>
        <taxon>Kitasatosporales</taxon>
        <taxon>Streptomycetaceae</taxon>
        <taxon>Streptomyces</taxon>
    </lineage>
</organism>
<accession>A0ABS6Z0N5</accession>
<keyword evidence="3" id="KW-1185">Reference proteome</keyword>
<proteinExistence type="predicted"/>
<protein>
    <recommendedName>
        <fullName evidence="4">Alkylmercury lyase</fullName>
    </recommendedName>
</protein>
<evidence type="ECO:0000256" key="1">
    <source>
        <dbReference type="SAM" id="MobiDB-lite"/>
    </source>
</evidence>
<name>A0ABS6Z0N5_9ACTN</name>
<evidence type="ECO:0000313" key="3">
    <source>
        <dbReference type="Proteomes" id="UP000812013"/>
    </source>
</evidence>
<dbReference type="RefSeq" id="WP_219664079.1">
    <property type="nucleotide sequence ID" value="NZ_WTFF01000001.1"/>
</dbReference>
<sequence length="107" mass="11451">MEIEVLVVPDCPHRQLAEQRLRHALDDEGLAATAFATRVITGAAEAERSGFTGSPTVLINGRDPFAQPHATPSLACRIYRTPDGPSGSPSVDQLRQALATASRRTDT</sequence>